<dbReference type="GO" id="GO:0009431">
    <property type="term" value="C:bacterial-type flagellum basal body, MS ring"/>
    <property type="evidence" value="ECO:0007669"/>
    <property type="project" value="InterPro"/>
</dbReference>
<evidence type="ECO:0000256" key="10">
    <source>
        <dbReference type="SAM" id="MobiDB-lite"/>
    </source>
</evidence>
<dbReference type="Pfam" id="PF08345">
    <property type="entry name" value="YscJ_FliF_C"/>
    <property type="match status" value="1"/>
</dbReference>
<evidence type="ECO:0000256" key="4">
    <source>
        <dbReference type="ARBA" id="ARBA00022475"/>
    </source>
</evidence>
<dbReference type="InterPro" id="IPR013556">
    <property type="entry name" value="Flag_M-ring_C"/>
</dbReference>
<evidence type="ECO:0000259" key="12">
    <source>
        <dbReference type="Pfam" id="PF01514"/>
    </source>
</evidence>
<feature type="compositionally biased region" description="Basic and acidic residues" evidence="10">
    <location>
        <begin position="259"/>
        <end position="268"/>
    </location>
</feature>
<dbReference type="EMBL" id="FNBP01000001">
    <property type="protein sequence ID" value="SDF08431.1"/>
    <property type="molecule type" value="Genomic_DNA"/>
</dbReference>
<dbReference type="Proteomes" id="UP000199399">
    <property type="component" value="Unassembled WGS sequence"/>
</dbReference>
<proteinExistence type="inferred from homology"/>
<evidence type="ECO:0000256" key="2">
    <source>
        <dbReference type="ARBA" id="ARBA00004651"/>
    </source>
</evidence>
<gene>
    <name evidence="14" type="ORF">SAMN04489759_101320</name>
</gene>
<feature type="domain" description="Flagellar M-ring C-terminal" evidence="13">
    <location>
        <begin position="235"/>
        <end position="395"/>
    </location>
</feature>
<comment type="function">
    <text evidence="9">The M ring may be actively involved in energy transduction.</text>
</comment>
<keyword evidence="8 9" id="KW-0975">Bacterial flagellum</keyword>
<dbReference type="Pfam" id="PF01514">
    <property type="entry name" value="YscJ_FliF"/>
    <property type="match status" value="1"/>
</dbReference>
<evidence type="ECO:0000256" key="3">
    <source>
        <dbReference type="ARBA" id="ARBA00007971"/>
    </source>
</evidence>
<dbReference type="STRING" id="218672.SAMN04489759_101320"/>
<evidence type="ECO:0000256" key="5">
    <source>
        <dbReference type="ARBA" id="ARBA00022692"/>
    </source>
</evidence>
<keyword evidence="14" id="KW-0966">Cell projection</keyword>
<feature type="domain" description="Flagellar M-ring N-terminal" evidence="12">
    <location>
        <begin position="38"/>
        <end position="208"/>
    </location>
</feature>
<dbReference type="GO" id="GO:0005886">
    <property type="term" value="C:plasma membrane"/>
    <property type="evidence" value="ECO:0007669"/>
    <property type="project" value="UniProtKB-SubCell"/>
</dbReference>
<dbReference type="GO" id="GO:0003774">
    <property type="term" value="F:cytoskeletal motor activity"/>
    <property type="evidence" value="ECO:0007669"/>
    <property type="project" value="InterPro"/>
</dbReference>
<dbReference type="PRINTS" id="PR01009">
    <property type="entry name" value="FLGMRINGFLIF"/>
</dbReference>
<keyword evidence="7 11" id="KW-0472">Membrane</keyword>
<evidence type="ECO:0000256" key="8">
    <source>
        <dbReference type="ARBA" id="ARBA00023143"/>
    </source>
</evidence>
<dbReference type="PANTHER" id="PTHR30046:SF0">
    <property type="entry name" value="FLAGELLAR M-RING PROTEIN"/>
    <property type="match status" value="1"/>
</dbReference>
<comment type="similarity">
    <text evidence="3 9">Belongs to the FliF family.</text>
</comment>
<feature type="transmembrane region" description="Helical" evidence="11">
    <location>
        <begin position="418"/>
        <end position="439"/>
    </location>
</feature>
<dbReference type="InterPro" id="IPR045851">
    <property type="entry name" value="AMP-bd_C_sf"/>
</dbReference>
<dbReference type="InterPro" id="IPR006182">
    <property type="entry name" value="FliF_N_dom"/>
</dbReference>
<evidence type="ECO:0000256" key="6">
    <source>
        <dbReference type="ARBA" id="ARBA00022989"/>
    </source>
</evidence>
<organism evidence="14 15">
    <name type="scientific">Sulfitobacter delicatus</name>
    <dbReference type="NCBI Taxonomy" id="218672"/>
    <lineage>
        <taxon>Bacteria</taxon>
        <taxon>Pseudomonadati</taxon>
        <taxon>Pseudomonadota</taxon>
        <taxon>Alphaproteobacteria</taxon>
        <taxon>Rhodobacterales</taxon>
        <taxon>Roseobacteraceae</taxon>
        <taxon>Sulfitobacter</taxon>
    </lineage>
</organism>
<protein>
    <recommendedName>
        <fullName evidence="9">Flagellar M-ring protein</fullName>
    </recommendedName>
</protein>
<dbReference type="RefSeq" id="WP_093738473.1">
    <property type="nucleotide sequence ID" value="NZ_FNBP01000001.1"/>
</dbReference>
<evidence type="ECO:0000259" key="13">
    <source>
        <dbReference type="Pfam" id="PF08345"/>
    </source>
</evidence>
<dbReference type="NCBIfam" id="TIGR00206">
    <property type="entry name" value="fliF"/>
    <property type="match status" value="1"/>
</dbReference>
<dbReference type="GO" id="GO:0071973">
    <property type="term" value="P:bacterial-type flagellum-dependent cell motility"/>
    <property type="evidence" value="ECO:0007669"/>
    <property type="project" value="InterPro"/>
</dbReference>
<feature type="region of interest" description="Disordered" evidence="10">
    <location>
        <begin position="259"/>
        <end position="321"/>
    </location>
</feature>
<reference evidence="15" key="1">
    <citation type="submission" date="2016-10" db="EMBL/GenBank/DDBJ databases">
        <authorList>
            <person name="Varghese N."/>
            <person name="Submissions S."/>
        </authorList>
    </citation>
    <scope>NUCLEOTIDE SEQUENCE [LARGE SCALE GENOMIC DNA]</scope>
    <source>
        <strain evidence="15">DSM 16477</strain>
    </source>
</reference>
<dbReference type="InterPro" id="IPR043427">
    <property type="entry name" value="YscJ/FliF"/>
</dbReference>
<keyword evidence="14" id="KW-0282">Flagellum</keyword>
<evidence type="ECO:0000313" key="14">
    <source>
        <dbReference type="EMBL" id="SDF08431.1"/>
    </source>
</evidence>
<name>A0A1G7I6T5_9RHOB</name>
<accession>A0A1G7I6T5</accession>
<keyword evidence="6 11" id="KW-1133">Transmembrane helix</keyword>
<dbReference type="PANTHER" id="PTHR30046">
    <property type="entry name" value="FLAGELLAR M-RING PROTEIN"/>
    <property type="match status" value="1"/>
</dbReference>
<sequence>MQQLLNVWFGLDLRRQITVILATVAMFVAILAMSRMATAPNMTLLYAGLENGAAGDVVRSLEQRGITFEVRGGSIFVDAPERDELRLTLASEGLPANGNRGYELLDSLTGFGTTSQMFDAAYWRAKEGELARTIVSNPHIAMARVHIASTGSNPFQRGVTPKASVSITPTGGAASPAQAKAVRYLVASAVAGLSPEDVAVIDSNGALIGQIEDAVPAIGGDDKAQVLRDRVQRLLEARVGFGNAVVEVSVDTVTESEAIREHRFDPDSRVAISTDTEERNNTSSDAGGGDVTVASNLPDQEGGGGDASSSQNNETRERINYEVSETEREIIRAPGAIKRVTVAVLVNEPVTTNDAGETIAQPREEVELEALRELVSSAVGYDETRGDIITIKSMPLQNIAPSGTAAGTSLLDRIDLDLMSAIQMAVLAVVTLILGLFVVRPVLSRAPDQASGEVPALPASPSNLPTQVDTMEGLSGEIATEGFDLPDLTEFAGADGTGGDLPALAGLPMMGGGDEPVDRLRAMIGERKEETVEILRSWLEDKEENA</sequence>
<dbReference type="OrthoDB" id="9807026at2"/>
<keyword evidence="15" id="KW-1185">Reference proteome</keyword>
<evidence type="ECO:0000256" key="7">
    <source>
        <dbReference type="ARBA" id="ARBA00023136"/>
    </source>
</evidence>
<evidence type="ECO:0000313" key="15">
    <source>
        <dbReference type="Proteomes" id="UP000199399"/>
    </source>
</evidence>
<dbReference type="Gene3D" id="3.30.300.30">
    <property type="match status" value="1"/>
</dbReference>
<evidence type="ECO:0000256" key="11">
    <source>
        <dbReference type="SAM" id="Phobius"/>
    </source>
</evidence>
<evidence type="ECO:0000256" key="1">
    <source>
        <dbReference type="ARBA" id="ARBA00004117"/>
    </source>
</evidence>
<feature type="transmembrane region" description="Helical" evidence="11">
    <location>
        <begin position="16"/>
        <end position="34"/>
    </location>
</feature>
<dbReference type="InterPro" id="IPR000067">
    <property type="entry name" value="FlgMring_FliF"/>
</dbReference>
<keyword evidence="5 11" id="KW-0812">Transmembrane</keyword>
<dbReference type="AlphaFoldDB" id="A0A1G7I6T5"/>
<keyword evidence="4" id="KW-1003">Cell membrane</keyword>
<comment type="subcellular location">
    <subcellularLocation>
        <location evidence="1 9">Bacterial flagellum basal body</location>
    </subcellularLocation>
    <subcellularLocation>
        <location evidence="2">Cell membrane</location>
        <topology evidence="2">Multi-pass membrane protein</topology>
    </subcellularLocation>
</comment>
<evidence type="ECO:0000256" key="9">
    <source>
        <dbReference type="PIRNR" id="PIRNR004862"/>
    </source>
</evidence>
<keyword evidence="14" id="KW-0969">Cilium</keyword>
<dbReference type="PIRSF" id="PIRSF004862">
    <property type="entry name" value="FliF"/>
    <property type="match status" value="1"/>
</dbReference>